<keyword evidence="2" id="KW-1185">Reference proteome</keyword>
<dbReference type="EMBL" id="JRKI01000026">
    <property type="protein sequence ID" value="KIZ16824.1"/>
    <property type="molecule type" value="Genomic_DNA"/>
</dbReference>
<evidence type="ECO:0000313" key="1">
    <source>
        <dbReference type="EMBL" id="KIZ16824.1"/>
    </source>
</evidence>
<sequence length="70" mass="7880">MSSDVTLEPALYYEVTARDNNPDCRNYNQVFDIPQFYSNDGIRYAVVCGVCGQQMEILTATLLDPQPEVS</sequence>
<dbReference type="Proteomes" id="UP000032458">
    <property type="component" value="Unassembled WGS sequence"/>
</dbReference>
<organism evidence="1 2">
    <name type="scientific">Streptomyces natalensis ATCC 27448</name>
    <dbReference type="NCBI Taxonomy" id="1240678"/>
    <lineage>
        <taxon>Bacteria</taxon>
        <taxon>Bacillati</taxon>
        <taxon>Actinomycetota</taxon>
        <taxon>Actinomycetes</taxon>
        <taxon>Kitasatosporales</taxon>
        <taxon>Streptomycetaceae</taxon>
        <taxon>Streptomyces</taxon>
    </lineage>
</organism>
<accession>A0A0D7CKT6</accession>
<comment type="caution">
    <text evidence="1">The sequence shown here is derived from an EMBL/GenBank/DDBJ whole genome shotgun (WGS) entry which is preliminary data.</text>
</comment>
<dbReference type="AlphaFoldDB" id="A0A0D7CKT6"/>
<evidence type="ECO:0000313" key="2">
    <source>
        <dbReference type="Proteomes" id="UP000032458"/>
    </source>
</evidence>
<gene>
    <name evidence="1" type="ORF">SNA_17645</name>
</gene>
<dbReference type="RefSeq" id="WP_030064757.1">
    <property type="nucleotide sequence ID" value="NZ_JRKI01000026.1"/>
</dbReference>
<reference evidence="1 2" key="1">
    <citation type="submission" date="2014-09" db="EMBL/GenBank/DDBJ databases">
        <title>Draft genome sequence of Streptomyces natalensis ATCC 27448, producer of the antifungal pimaricin.</title>
        <authorList>
            <person name="Mendes M.V."/>
            <person name="Beites T."/>
            <person name="Pires S."/>
            <person name="Santos C.L."/>
            <person name="Moradas-Ferreira P."/>
        </authorList>
    </citation>
    <scope>NUCLEOTIDE SEQUENCE [LARGE SCALE GENOMIC DNA]</scope>
    <source>
        <strain evidence="1 2">ATCC 27448</strain>
    </source>
</reference>
<protein>
    <submittedName>
        <fullName evidence="1">Uncharacterized protein</fullName>
    </submittedName>
</protein>
<name>A0A0D7CKT6_9ACTN</name>
<proteinExistence type="predicted"/>
<dbReference type="PATRIC" id="fig|1240678.4.peg.3716"/>